<gene>
    <name evidence="1" type="ORF">H9816_04085</name>
</gene>
<reference evidence="1" key="2">
    <citation type="submission" date="2021-04" db="EMBL/GenBank/DDBJ databases">
        <authorList>
            <person name="Gilroy R."/>
        </authorList>
    </citation>
    <scope>NUCLEOTIDE SEQUENCE</scope>
    <source>
        <strain evidence="1">ChiHjej11B10-19426</strain>
    </source>
</reference>
<protein>
    <submittedName>
        <fullName evidence="1">Phage tail protein</fullName>
    </submittedName>
</protein>
<dbReference type="InterPro" id="IPR010633">
    <property type="entry name" value="Phage_lambda_GpZ"/>
</dbReference>
<evidence type="ECO:0000313" key="2">
    <source>
        <dbReference type="Proteomes" id="UP000824014"/>
    </source>
</evidence>
<sequence length="201" mass="22492">MQLTITTEKREEIERIQQEFRRYLSPEEILRGTAQGVNSTLARAIPRINKAIKAEYNITQKYLSRQAVVSPKASIYRLYGGIRINESRLPIVAFRPKQKGGSIAVAIHKGKTVMVRSAFIATMASGHTGVFSRGRYVRSGFQYGRERTASGKVRITERVTTSPLRMAISPEVRADVAAFIEREAAARVQGILTSRVKKIRG</sequence>
<dbReference type="Proteomes" id="UP000824014">
    <property type="component" value="Unassembled WGS sequence"/>
</dbReference>
<proteinExistence type="predicted"/>
<dbReference type="EMBL" id="DXCC01000012">
    <property type="protein sequence ID" value="HIZ15071.1"/>
    <property type="molecule type" value="Genomic_DNA"/>
</dbReference>
<dbReference type="Pfam" id="PF06763">
    <property type="entry name" value="Minor_tail_Z"/>
    <property type="match status" value="1"/>
</dbReference>
<reference evidence="1" key="1">
    <citation type="journal article" date="2021" name="PeerJ">
        <title>Extensive microbial diversity within the chicken gut microbiome revealed by metagenomics and culture.</title>
        <authorList>
            <person name="Gilroy R."/>
            <person name="Ravi A."/>
            <person name="Getino M."/>
            <person name="Pursley I."/>
            <person name="Horton D.L."/>
            <person name="Alikhan N.F."/>
            <person name="Baker D."/>
            <person name="Gharbi K."/>
            <person name="Hall N."/>
            <person name="Watson M."/>
            <person name="Adriaenssens E.M."/>
            <person name="Foster-Nyarko E."/>
            <person name="Jarju S."/>
            <person name="Secka A."/>
            <person name="Antonio M."/>
            <person name="Oren A."/>
            <person name="Chaudhuri R.R."/>
            <person name="La Ragione R."/>
            <person name="Hildebrand F."/>
            <person name="Pallen M.J."/>
        </authorList>
    </citation>
    <scope>NUCLEOTIDE SEQUENCE</scope>
    <source>
        <strain evidence="1">ChiHjej11B10-19426</strain>
    </source>
</reference>
<evidence type="ECO:0000313" key="1">
    <source>
        <dbReference type="EMBL" id="HIZ15071.1"/>
    </source>
</evidence>
<dbReference type="AlphaFoldDB" id="A0A9D2DDL6"/>
<accession>A0A9D2DDL6</accession>
<comment type="caution">
    <text evidence="1">The sequence shown here is derived from an EMBL/GenBank/DDBJ whole genome shotgun (WGS) entry which is preliminary data.</text>
</comment>
<name>A0A9D2DDL6_9BACT</name>
<organism evidence="1 2">
    <name type="scientific">Candidatus Tidjanibacter faecipullorum</name>
    <dbReference type="NCBI Taxonomy" id="2838766"/>
    <lineage>
        <taxon>Bacteria</taxon>
        <taxon>Pseudomonadati</taxon>
        <taxon>Bacteroidota</taxon>
        <taxon>Bacteroidia</taxon>
        <taxon>Bacteroidales</taxon>
        <taxon>Rikenellaceae</taxon>
        <taxon>Tidjanibacter</taxon>
    </lineage>
</organism>